<dbReference type="EMBL" id="BAAACA010000002">
    <property type="protein sequence ID" value="GAA0577932.1"/>
    <property type="molecule type" value="Genomic_DNA"/>
</dbReference>
<feature type="domain" description="AB hydrolase-1" evidence="2">
    <location>
        <begin position="74"/>
        <end position="178"/>
    </location>
</feature>
<dbReference type="PRINTS" id="PR00412">
    <property type="entry name" value="EPOXHYDRLASE"/>
</dbReference>
<sequence length="328" mass="36089">MSLDRRKMIGLGAGSAALAMAGGVAVAEPAAAAPKPRVPGDAELARSLPGGFRSHHAHVNGVRLHYVAGGSGTPLVLIAGWPQTWWSYRKIMPALARHFRVIAVDLRGQGSSQKPQGGYDKKTMARDIHELVRALGYRKVDVAGHDIGSKVAFSFAANHGESTRRVAMLDALHPDESFYRLPLLTRPGAGFNTWWYAFNQVRGLPEELLRGRSRDLIDYLFAHALADQSLVSEFDRNVYARTYDTPDGIRAANGWYQAFHQDIADIKTYAKITAPLLGLASEVSYPQFCATLPALGTDVRVVKLDHTVHYLQEEAPDRVLRAFLEFFA</sequence>
<dbReference type="Pfam" id="PF00561">
    <property type="entry name" value="Abhydrolase_1"/>
    <property type="match status" value="1"/>
</dbReference>
<evidence type="ECO:0000313" key="4">
    <source>
        <dbReference type="Proteomes" id="UP001500668"/>
    </source>
</evidence>
<dbReference type="PROSITE" id="PS51318">
    <property type="entry name" value="TAT"/>
    <property type="match status" value="1"/>
</dbReference>
<dbReference type="Gene3D" id="3.40.50.1820">
    <property type="entry name" value="alpha/beta hydrolase"/>
    <property type="match status" value="1"/>
</dbReference>
<reference evidence="3 4" key="1">
    <citation type="journal article" date="2019" name="Int. J. Syst. Evol. Microbiol.">
        <title>The Global Catalogue of Microorganisms (GCM) 10K type strain sequencing project: providing services to taxonomists for standard genome sequencing and annotation.</title>
        <authorList>
            <consortium name="The Broad Institute Genomics Platform"/>
            <consortium name="The Broad Institute Genome Sequencing Center for Infectious Disease"/>
            <person name="Wu L."/>
            <person name="Ma J."/>
        </authorList>
    </citation>
    <scope>NUCLEOTIDE SEQUENCE [LARGE SCALE GENOMIC DNA]</scope>
    <source>
        <strain evidence="3 4">JCM 5067</strain>
    </source>
</reference>
<protein>
    <submittedName>
        <fullName evidence="3">Alpha/beta hydrolase</fullName>
    </submittedName>
</protein>
<organism evidence="3 4">
    <name type="scientific">Streptomyces crystallinus</name>
    <dbReference type="NCBI Taxonomy" id="68191"/>
    <lineage>
        <taxon>Bacteria</taxon>
        <taxon>Bacillati</taxon>
        <taxon>Actinomycetota</taxon>
        <taxon>Actinomycetes</taxon>
        <taxon>Kitasatosporales</taxon>
        <taxon>Streptomycetaceae</taxon>
        <taxon>Streptomyces</taxon>
    </lineage>
</organism>
<gene>
    <name evidence="3" type="ORF">GCM10010394_03070</name>
</gene>
<proteinExistence type="predicted"/>
<name>A0ABN1EYQ9_9ACTN</name>
<comment type="caution">
    <text evidence="3">The sequence shown here is derived from an EMBL/GenBank/DDBJ whole genome shotgun (WGS) entry which is preliminary data.</text>
</comment>
<dbReference type="SUPFAM" id="SSF53474">
    <property type="entry name" value="alpha/beta-Hydrolases"/>
    <property type="match status" value="1"/>
</dbReference>
<dbReference type="GO" id="GO:0016787">
    <property type="term" value="F:hydrolase activity"/>
    <property type="evidence" value="ECO:0007669"/>
    <property type="project" value="UniProtKB-KW"/>
</dbReference>
<evidence type="ECO:0000313" key="3">
    <source>
        <dbReference type="EMBL" id="GAA0577932.1"/>
    </source>
</evidence>
<dbReference type="RefSeq" id="WP_344068895.1">
    <property type="nucleotide sequence ID" value="NZ_BAAACA010000002.1"/>
</dbReference>
<dbReference type="InterPro" id="IPR000073">
    <property type="entry name" value="AB_hydrolase_1"/>
</dbReference>
<accession>A0ABN1EYQ9</accession>
<keyword evidence="4" id="KW-1185">Reference proteome</keyword>
<evidence type="ECO:0000259" key="2">
    <source>
        <dbReference type="Pfam" id="PF00561"/>
    </source>
</evidence>
<keyword evidence="1 3" id="KW-0378">Hydrolase</keyword>
<dbReference type="InterPro" id="IPR029058">
    <property type="entry name" value="AB_hydrolase_fold"/>
</dbReference>
<dbReference type="Proteomes" id="UP001500668">
    <property type="component" value="Unassembled WGS sequence"/>
</dbReference>
<dbReference type="InterPro" id="IPR000639">
    <property type="entry name" value="Epox_hydrolase-like"/>
</dbReference>
<dbReference type="InterPro" id="IPR006311">
    <property type="entry name" value="TAT_signal"/>
</dbReference>
<dbReference type="PANTHER" id="PTHR43329">
    <property type="entry name" value="EPOXIDE HYDROLASE"/>
    <property type="match status" value="1"/>
</dbReference>
<evidence type="ECO:0000256" key="1">
    <source>
        <dbReference type="ARBA" id="ARBA00022801"/>
    </source>
</evidence>